<keyword evidence="4" id="KW-1185">Reference proteome</keyword>
<dbReference type="Gene3D" id="3.50.50.60">
    <property type="entry name" value="FAD/NAD(P)-binding domain"/>
    <property type="match status" value="2"/>
</dbReference>
<keyword evidence="3" id="KW-0503">Monooxygenase</keyword>
<gene>
    <name evidence="3" type="ORF">QTN47_21020</name>
</gene>
<comment type="caution">
    <text evidence="3">The sequence shown here is derived from an EMBL/GenBank/DDBJ whole genome shotgun (WGS) entry which is preliminary data.</text>
</comment>
<dbReference type="GO" id="GO:0004497">
    <property type="term" value="F:monooxygenase activity"/>
    <property type="evidence" value="ECO:0007669"/>
    <property type="project" value="UniProtKB-KW"/>
</dbReference>
<dbReference type="Proteomes" id="UP001560573">
    <property type="component" value="Unassembled WGS sequence"/>
</dbReference>
<dbReference type="Pfam" id="PF01494">
    <property type="entry name" value="FAD_binding_3"/>
    <property type="match status" value="1"/>
</dbReference>
<sequence length="375" mass="42336">MKIIIIGGSIGGLSAGIALLCRGYDVEIYERSTGHMQDRGAGLVIQPDMMNYLNEYHISAKEVFGVPAYERQVLDSKGTVTHTFQNDTSFTSWNYIWQQLKDYFPNERYFFGHQLETIEENEHHVTVHFSNGTRQTANLVIGADGYGSVTRNHFLPNTAPTYAGYVAYRGLIPENEMTDAEVAFFENKFSIYPYHHSHLLCYMVPGIKGELNKGQRLYNWVWYLNKSHEQLADILTGKDEKTRMYSVPPGFLSSKSVSDLHAQAHQELPKILRDRVLQTESPFVQVIVDMAVLKMYNGRVAILGDAACVVRPHTASGTAKAYRDAIALANCLHYHNGDVDKALPHWNDQQIREALHLTSYGKQLALRSGLGINLH</sequence>
<reference evidence="3 4" key="1">
    <citation type="submission" date="2023-07" db="EMBL/GenBank/DDBJ databases">
        <authorList>
            <person name="Lian W.-H."/>
        </authorList>
    </citation>
    <scope>NUCLEOTIDE SEQUENCE [LARGE SCALE GENOMIC DNA]</scope>
    <source>
        <strain evidence="3 4">SYSU DXS3180</strain>
    </source>
</reference>
<keyword evidence="3" id="KW-0560">Oxidoreductase</keyword>
<dbReference type="PANTHER" id="PTHR47469">
    <property type="entry name" value="MONOOXYGENASE-LIKE"/>
    <property type="match status" value="1"/>
</dbReference>
<evidence type="ECO:0000259" key="2">
    <source>
        <dbReference type="Pfam" id="PF22607"/>
    </source>
</evidence>
<accession>A0ABV3ZNE2</accession>
<dbReference type="InterPro" id="IPR054707">
    <property type="entry name" value="DhpH_subs-bd"/>
</dbReference>
<evidence type="ECO:0000313" key="3">
    <source>
        <dbReference type="EMBL" id="MEX6690004.1"/>
    </source>
</evidence>
<name>A0ABV3ZNE2_9BACT</name>
<organism evidence="3 4">
    <name type="scientific">Danxiaibacter flavus</name>
    <dbReference type="NCBI Taxonomy" id="3049108"/>
    <lineage>
        <taxon>Bacteria</taxon>
        <taxon>Pseudomonadati</taxon>
        <taxon>Bacteroidota</taxon>
        <taxon>Chitinophagia</taxon>
        <taxon>Chitinophagales</taxon>
        <taxon>Chitinophagaceae</taxon>
        <taxon>Danxiaibacter</taxon>
    </lineage>
</organism>
<dbReference type="SUPFAM" id="SSF54373">
    <property type="entry name" value="FAD-linked reductases, C-terminal domain"/>
    <property type="match status" value="1"/>
</dbReference>
<dbReference type="Pfam" id="PF22607">
    <property type="entry name" value="FAD_binding-like"/>
    <property type="match status" value="1"/>
</dbReference>
<dbReference type="InterPro" id="IPR002938">
    <property type="entry name" value="FAD-bd"/>
</dbReference>
<feature type="domain" description="FAD-binding" evidence="1">
    <location>
        <begin position="2"/>
        <end position="153"/>
    </location>
</feature>
<evidence type="ECO:0000313" key="4">
    <source>
        <dbReference type="Proteomes" id="UP001560573"/>
    </source>
</evidence>
<proteinExistence type="predicted"/>
<dbReference type="SUPFAM" id="SSF51905">
    <property type="entry name" value="FAD/NAD(P)-binding domain"/>
    <property type="match status" value="1"/>
</dbReference>
<evidence type="ECO:0000259" key="1">
    <source>
        <dbReference type="Pfam" id="PF01494"/>
    </source>
</evidence>
<dbReference type="EMBL" id="JAULBC010000007">
    <property type="protein sequence ID" value="MEX6690004.1"/>
    <property type="molecule type" value="Genomic_DNA"/>
</dbReference>
<dbReference type="InterPro" id="IPR036188">
    <property type="entry name" value="FAD/NAD-bd_sf"/>
</dbReference>
<dbReference type="RefSeq" id="WP_369331411.1">
    <property type="nucleotide sequence ID" value="NZ_JAULBC010000007.1"/>
</dbReference>
<dbReference type="InterPro" id="IPR053212">
    <property type="entry name" value="DHP_3-monooxygenase"/>
</dbReference>
<dbReference type="NCBIfam" id="NF005566">
    <property type="entry name" value="PRK07236.1"/>
    <property type="match status" value="1"/>
</dbReference>
<dbReference type="PRINTS" id="PR00420">
    <property type="entry name" value="RNGMNOXGNASE"/>
</dbReference>
<protein>
    <submittedName>
        <fullName evidence="3">Monooxygenase</fullName>
    </submittedName>
</protein>
<feature type="domain" description="2,6-dihydroxypyridine 3-monooxygenase substrate binding" evidence="2">
    <location>
        <begin position="162"/>
        <end position="289"/>
    </location>
</feature>
<dbReference type="PANTHER" id="PTHR47469:SF2">
    <property type="entry name" value="OS06G0597600 PROTEIN"/>
    <property type="match status" value="1"/>
</dbReference>